<dbReference type="Proteomes" id="UP000325296">
    <property type="component" value="Unassembled WGS sequence"/>
</dbReference>
<organism evidence="1 4">
    <name type="scientific">Pseudomonas brenneri</name>
    <dbReference type="NCBI Taxonomy" id="129817"/>
    <lineage>
        <taxon>Bacteria</taxon>
        <taxon>Pseudomonadati</taxon>
        <taxon>Pseudomonadota</taxon>
        <taxon>Gammaproteobacteria</taxon>
        <taxon>Pseudomonadales</taxon>
        <taxon>Pseudomonadaceae</taxon>
        <taxon>Pseudomonas</taxon>
    </lineage>
</organism>
<proteinExistence type="predicted"/>
<dbReference type="EMBL" id="VUOL01000019">
    <property type="protein sequence ID" value="KAA2226740.1"/>
    <property type="molecule type" value="Genomic_DNA"/>
</dbReference>
<dbReference type="Proteomes" id="UP000199620">
    <property type="component" value="Chromosome I"/>
</dbReference>
<accession>A0A5B2UK32</accession>
<dbReference type="OrthoDB" id="6183037at2"/>
<reference evidence="2 3" key="1">
    <citation type="submission" date="2016-10" db="EMBL/GenBank/DDBJ databases">
        <authorList>
            <person name="Varghese N."/>
            <person name="Submissions S."/>
        </authorList>
    </citation>
    <scope>NUCLEOTIDE SEQUENCE [LARGE SCALE GENOMIC DNA]</scope>
    <source>
        <strain evidence="2 3">BS2771</strain>
    </source>
</reference>
<evidence type="ECO:0000313" key="3">
    <source>
        <dbReference type="Proteomes" id="UP000199620"/>
    </source>
</evidence>
<name>A0A5B2UK32_9PSED</name>
<dbReference type="RefSeq" id="WP_090290949.1">
    <property type="nucleotide sequence ID" value="NZ_BMNU01000015.1"/>
</dbReference>
<sequence>MNVTQLVDQILPDVPGAVIASIRDGVAWALRELCTEAPVWKVSVDLVEGEQSLVVGPGLEAIRLQGLFQGGRAAFCHVFQPTPVTAIVTHAPPGLTGDVVVRPTFGSTEAVPPEWLLDRHCEALTLGALYWLRKMPNKPWSDMQRAMLDQVGFYALCTNARSEALAGNQYGSTRMRVPRFQ</sequence>
<evidence type="ECO:0000313" key="2">
    <source>
        <dbReference type="EMBL" id="SDU90793.1"/>
    </source>
</evidence>
<evidence type="ECO:0000313" key="1">
    <source>
        <dbReference type="EMBL" id="KAA2226740.1"/>
    </source>
</evidence>
<dbReference type="AlphaFoldDB" id="A0A5B2UK32"/>
<reference evidence="1 4" key="2">
    <citation type="submission" date="2019-09" db="EMBL/GenBank/DDBJ databases">
        <title>Draft genome sequence of Pseudomonas brenneri CCUG 51514(T).</title>
        <authorList>
            <person name="Tunovic T."/>
            <person name="Pineiro-Iglesias B."/>
            <person name="Unosson C."/>
            <person name="Inganas E."/>
            <person name="Ohlen M."/>
            <person name="Cardew S."/>
            <person name="Jensie-Markopoulos S."/>
            <person name="Salva-Serra F."/>
            <person name="Jaen-Luchoro D."/>
            <person name="Svensson-Stadler L."/>
            <person name="Chun J."/>
            <person name="Moore E."/>
        </authorList>
    </citation>
    <scope>NUCLEOTIDE SEQUENCE [LARGE SCALE GENOMIC DNA]</scope>
    <source>
        <strain evidence="1 4">CCUG 51514</strain>
    </source>
</reference>
<protein>
    <submittedName>
        <fullName evidence="1">Uncharacterized protein</fullName>
    </submittedName>
</protein>
<keyword evidence="3" id="KW-1185">Reference proteome</keyword>
<evidence type="ECO:0000313" key="4">
    <source>
        <dbReference type="Proteomes" id="UP000325296"/>
    </source>
</evidence>
<dbReference type="EMBL" id="LT629800">
    <property type="protein sequence ID" value="SDU90793.1"/>
    <property type="molecule type" value="Genomic_DNA"/>
</dbReference>
<gene>
    <name evidence="1" type="ORF">F1720_25025</name>
    <name evidence="2" type="ORF">SAMN04490181_1362</name>
</gene>